<keyword evidence="2" id="KW-1185">Reference proteome</keyword>
<proteinExistence type="predicted"/>
<dbReference type="AlphaFoldDB" id="A0A4Y2A417"/>
<evidence type="ECO:0008006" key="3">
    <source>
        <dbReference type="Google" id="ProtNLM"/>
    </source>
</evidence>
<organism evidence="1 2">
    <name type="scientific">Araneus ventricosus</name>
    <name type="common">Orbweaver spider</name>
    <name type="synonym">Epeira ventricosa</name>
    <dbReference type="NCBI Taxonomy" id="182803"/>
    <lineage>
        <taxon>Eukaryota</taxon>
        <taxon>Metazoa</taxon>
        <taxon>Ecdysozoa</taxon>
        <taxon>Arthropoda</taxon>
        <taxon>Chelicerata</taxon>
        <taxon>Arachnida</taxon>
        <taxon>Araneae</taxon>
        <taxon>Araneomorphae</taxon>
        <taxon>Entelegynae</taxon>
        <taxon>Araneoidea</taxon>
        <taxon>Araneidae</taxon>
        <taxon>Araneus</taxon>
    </lineage>
</organism>
<dbReference type="Proteomes" id="UP000499080">
    <property type="component" value="Unassembled WGS sequence"/>
</dbReference>
<evidence type="ECO:0000313" key="1">
    <source>
        <dbReference type="EMBL" id="GBL74453.1"/>
    </source>
</evidence>
<dbReference type="EMBL" id="BGPR01000005">
    <property type="protein sequence ID" value="GBL74453.1"/>
    <property type="molecule type" value="Genomic_DNA"/>
</dbReference>
<dbReference type="OrthoDB" id="5077812at2759"/>
<name>A0A4Y2A417_ARAVE</name>
<protein>
    <recommendedName>
        <fullName evidence="3">RNase H type-1 domain-containing protein</fullName>
    </recommendedName>
</protein>
<comment type="caution">
    <text evidence="1">The sequence shown here is derived from an EMBL/GenBank/DDBJ whole genome shotgun (WGS) entry which is preliminary data.</text>
</comment>
<accession>A0A4Y2A417</accession>
<sequence length="223" mass="25665">MKKIKSLTIHPSLFNIANQISTTEPYKEDNRLMFFTDGSKTEMGTGCSYCAFENGIKVLKWNGKLEIFHTVLQAELMELKEATIRASQGNEISKIWTDRLSSVMAVLILKPLINLSETFGPFLHRTEIFWLDGSKPMLATGVMKKPILSPKKSPQKMVMKALNPRCELKQHLQELFFKKWQNLWYNGNTGRSVHKVLKTAQLKPVFWTREEILFVTHTIPLIP</sequence>
<reference evidence="1 2" key="1">
    <citation type="journal article" date="2019" name="Sci. Rep.">
        <title>Orb-weaving spider Araneus ventricosus genome elucidates the spidroin gene catalogue.</title>
        <authorList>
            <person name="Kono N."/>
            <person name="Nakamura H."/>
            <person name="Ohtoshi R."/>
            <person name="Moran D.A.P."/>
            <person name="Shinohara A."/>
            <person name="Yoshida Y."/>
            <person name="Fujiwara M."/>
            <person name="Mori M."/>
            <person name="Tomita M."/>
            <person name="Arakawa K."/>
        </authorList>
    </citation>
    <scope>NUCLEOTIDE SEQUENCE [LARGE SCALE GENOMIC DNA]</scope>
</reference>
<evidence type="ECO:0000313" key="2">
    <source>
        <dbReference type="Proteomes" id="UP000499080"/>
    </source>
</evidence>
<gene>
    <name evidence="1" type="ORF">AVEN_235399_1</name>
</gene>